<keyword evidence="2" id="KW-1185">Reference proteome</keyword>
<proteinExistence type="predicted"/>
<reference evidence="1 2" key="1">
    <citation type="journal article" date="2019" name="Sci. Rep.">
        <title>Orb-weaving spider Araneus ventricosus genome elucidates the spidroin gene catalogue.</title>
        <authorList>
            <person name="Kono N."/>
            <person name="Nakamura H."/>
            <person name="Ohtoshi R."/>
            <person name="Moran D.A.P."/>
            <person name="Shinohara A."/>
            <person name="Yoshida Y."/>
            <person name="Fujiwara M."/>
            <person name="Mori M."/>
            <person name="Tomita M."/>
            <person name="Arakawa K."/>
        </authorList>
    </citation>
    <scope>NUCLEOTIDE SEQUENCE [LARGE SCALE GENOMIC DNA]</scope>
</reference>
<name>A0A4Y2PUG9_ARAVE</name>
<dbReference type="Proteomes" id="UP000499080">
    <property type="component" value="Unassembled WGS sequence"/>
</dbReference>
<comment type="caution">
    <text evidence="1">The sequence shown here is derived from an EMBL/GenBank/DDBJ whole genome shotgun (WGS) entry which is preliminary data.</text>
</comment>
<accession>A0A4Y2PUG9</accession>
<organism evidence="1 2">
    <name type="scientific">Araneus ventricosus</name>
    <name type="common">Orbweaver spider</name>
    <name type="synonym">Epeira ventricosa</name>
    <dbReference type="NCBI Taxonomy" id="182803"/>
    <lineage>
        <taxon>Eukaryota</taxon>
        <taxon>Metazoa</taxon>
        <taxon>Ecdysozoa</taxon>
        <taxon>Arthropoda</taxon>
        <taxon>Chelicerata</taxon>
        <taxon>Arachnida</taxon>
        <taxon>Araneae</taxon>
        <taxon>Araneomorphae</taxon>
        <taxon>Entelegynae</taxon>
        <taxon>Araneoidea</taxon>
        <taxon>Araneidae</taxon>
        <taxon>Araneus</taxon>
    </lineage>
</organism>
<gene>
    <name evidence="1" type="ORF">AVEN_86521_1</name>
</gene>
<protein>
    <submittedName>
        <fullName evidence="1">Uncharacterized protein</fullName>
    </submittedName>
</protein>
<evidence type="ECO:0000313" key="2">
    <source>
        <dbReference type="Proteomes" id="UP000499080"/>
    </source>
</evidence>
<sequence>MYGRNRNINTTLGLMRFLQSGETDIKVIDQKFLMPGHSFPPNDSDFGSVELAAKGKTVYLPVHWYSRTKKFIVCPLNLEEFYSTSNLERNISRRR</sequence>
<dbReference type="OrthoDB" id="6771654at2759"/>
<dbReference type="AlphaFoldDB" id="A0A4Y2PUG9"/>
<evidence type="ECO:0000313" key="1">
    <source>
        <dbReference type="EMBL" id="GBN54869.1"/>
    </source>
</evidence>
<dbReference type="EMBL" id="BGPR01012162">
    <property type="protein sequence ID" value="GBN54869.1"/>
    <property type="molecule type" value="Genomic_DNA"/>
</dbReference>